<dbReference type="Pfam" id="PF01536">
    <property type="entry name" value="SAM_decarbox"/>
    <property type="match status" value="1"/>
</dbReference>
<evidence type="ECO:0000256" key="2">
    <source>
        <dbReference type="ARBA" id="ARBA00008466"/>
    </source>
</evidence>
<gene>
    <name evidence="6" type="ORF">Slati_1069500</name>
</gene>
<reference evidence="6" key="1">
    <citation type="submission" date="2020-06" db="EMBL/GenBank/DDBJ databases">
        <authorList>
            <person name="Li T."/>
            <person name="Hu X."/>
            <person name="Zhang T."/>
            <person name="Song X."/>
            <person name="Zhang H."/>
            <person name="Dai N."/>
            <person name="Sheng W."/>
            <person name="Hou X."/>
            <person name="Wei L."/>
        </authorList>
    </citation>
    <scope>NUCLEOTIDE SEQUENCE</scope>
    <source>
        <strain evidence="6">KEN1</strain>
        <tissue evidence="6">Leaf</tissue>
    </source>
</reference>
<evidence type="ECO:0000256" key="5">
    <source>
        <dbReference type="ARBA" id="ARBA00023115"/>
    </source>
</evidence>
<dbReference type="GO" id="GO:0008295">
    <property type="term" value="P:spermidine biosynthetic process"/>
    <property type="evidence" value="ECO:0007669"/>
    <property type="project" value="UniProtKB-KW"/>
</dbReference>
<evidence type="ECO:0000256" key="3">
    <source>
        <dbReference type="ARBA" id="ARBA00022813"/>
    </source>
</evidence>
<dbReference type="PANTHER" id="PTHR11570">
    <property type="entry name" value="S-ADENOSYLMETHIONINE DECARBOXYLASE"/>
    <property type="match status" value="1"/>
</dbReference>
<dbReference type="Gene3D" id="3.60.90.10">
    <property type="entry name" value="S-adenosylmethionine decarboxylase"/>
    <property type="match status" value="1"/>
</dbReference>
<comment type="similarity">
    <text evidence="2">Belongs to the eukaryotic AdoMetDC family.</text>
</comment>
<dbReference type="InterPro" id="IPR048283">
    <property type="entry name" value="AdoMetDC-like"/>
</dbReference>
<organism evidence="6">
    <name type="scientific">Sesamum latifolium</name>
    <dbReference type="NCBI Taxonomy" id="2727402"/>
    <lineage>
        <taxon>Eukaryota</taxon>
        <taxon>Viridiplantae</taxon>
        <taxon>Streptophyta</taxon>
        <taxon>Embryophyta</taxon>
        <taxon>Tracheophyta</taxon>
        <taxon>Spermatophyta</taxon>
        <taxon>Magnoliopsida</taxon>
        <taxon>eudicotyledons</taxon>
        <taxon>Gunneridae</taxon>
        <taxon>Pentapetalae</taxon>
        <taxon>asterids</taxon>
        <taxon>lamiids</taxon>
        <taxon>Lamiales</taxon>
        <taxon>Pedaliaceae</taxon>
        <taxon>Sesamum</taxon>
    </lineage>
</organism>
<dbReference type="EMBL" id="JACGWN010000003">
    <property type="protein sequence ID" value="KAL0457303.1"/>
    <property type="molecule type" value="Genomic_DNA"/>
</dbReference>
<dbReference type="GO" id="GO:0005829">
    <property type="term" value="C:cytosol"/>
    <property type="evidence" value="ECO:0007669"/>
    <property type="project" value="TreeGrafter"/>
</dbReference>
<dbReference type="PANTHER" id="PTHR11570:SF38">
    <property type="entry name" value="S-ADENOSYLMETHIONINE DECARBOXYLASE PROENZYME 4"/>
    <property type="match status" value="1"/>
</dbReference>
<dbReference type="InterPro" id="IPR016067">
    <property type="entry name" value="S-AdoMet_deCO2ase_core"/>
</dbReference>
<keyword evidence="3" id="KW-0068">Autocatalytic cleavage</keyword>
<proteinExistence type="inferred from homology"/>
<comment type="pathway">
    <text evidence="1">Amine and polyamine biosynthesis; S-adenosylmethioninamine biosynthesis; S-adenosylmethioninamine from S-adenosyl-L-methionine: step 1/1.</text>
</comment>
<dbReference type="GO" id="GO:0006597">
    <property type="term" value="P:spermine biosynthetic process"/>
    <property type="evidence" value="ECO:0007669"/>
    <property type="project" value="TreeGrafter"/>
</dbReference>
<dbReference type="SUPFAM" id="SSF56276">
    <property type="entry name" value="S-adenosylmethionine decarboxylase"/>
    <property type="match status" value="1"/>
</dbReference>
<dbReference type="AlphaFoldDB" id="A0AAW2XT70"/>
<name>A0AAW2XT70_9LAMI</name>
<protein>
    <submittedName>
        <fullName evidence="6">S-adenosylmethionine decarboxylase proenzyme 4</fullName>
    </submittedName>
</protein>
<evidence type="ECO:0000256" key="4">
    <source>
        <dbReference type="ARBA" id="ARBA00023066"/>
    </source>
</evidence>
<comment type="caution">
    <text evidence="6">The sequence shown here is derived from an EMBL/GenBank/DDBJ whole genome shotgun (WGS) entry which is preliminary data.</text>
</comment>
<evidence type="ECO:0000256" key="1">
    <source>
        <dbReference type="ARBA" id="ARBA00004911"/>
    </source>
</evidence>
<evidence type="ECO:0000313" key="6">
    <source>
        <dbReference type="EMBL" id="KAL0457303.1"/>
    </source>
</evidence>
<accession>A0AAW2XT70</accession>
<sequence>MAVSGFEGFEKRLELNFSGDDPAAGMGLRRLDFFSLEKVLHAVQCTVVSAVGNRYLTLFLSESSLFVYPNKIIIKTCGTTQLLKSVRPLVDMLSPWASLCGCRYTRGSFIFPQAQPYPHTSFKEEVVYLEENLPKHLSCKKASVMNSKSCYKWHVFTATDEEDMHADADADDLYTVEICMTELDGVLAKKFFRRFNDGKTGDSAGKR</sequence>
<dbReference type="GO" id="GO:0004014">
    <property type="term" value="F:adenosylmethionine decarboxylase activity"/>
    <property type="evidence" value="ECO:0007669"/>
    <property type="project" value="InterPro"/>
</dbReference>
<reference evidence="6" key="2">
    <citation type="journal article" date="2024" name="Plant">
        <title>Genomic evolution and insights into agronomic trait innovations of Sesamum species.</title>
        <authorList>
            <person name="Miao H."/>
            <person name="Wang L."/>
            <person name="Qu L."/>
            <person name="Liu H."/>
            <person name="Sun Y."/>
            <person name="Le M."/>
            <person name="Wang Q."/>
            <person name="Wei S."/>
            <person name="Zheng Y."/>
            <person name="Lin W."/>
            <person name="Duan Y."/>
            <person name="Cao H."/>
            <person name="Xiong S."/>
            <person name="Wang X."/>
            <person name="Wei L."/>
            <person name="Li C."/>
            <person name="Ma Q."/>
            <person name="Ju M."/>
            <person name="Zhao R."/>
            <person name="Li G."/>
            <person name="Mu C."/>
            <person name="Tian Q."/>
            <person name="Mei H."/>
            <person name="Zhang T."/>
            <person name="Gao T."/>
            <person name="Zhang H."/>
        </authorList>
    </citation>
    <scope>NUCLEOTIDE SEQUENCE</scope>
    <source>
        <strain evidence="6">KEN1</strain>
    </source>
</reference>
<keyword evidence="5" id="KW-0620">Polyamine biosynthesis</keyword>
<keyword evidence="4" id="KW-0745">Spermidine biosynthesis</keyword>